<dbReference type="Proteomes" id="UP001363010">
    <property type="component" value="Unassembled WGS sequence"/>
</dbReference>
<evidence type="ECO:0000313" key="2">
    <source>
        <dbReference type="EMBL" id="MEJ8822312.1"/>
    </source>
</evidence>
<feature type="region of interest" description="Disordered" evidence="1">
    <location>
        <begin position="253"/>
        <end position="287"/>
    </location>
</feature>
<dbReference type="RefSeq" id="WP_340363360.1">
    <property type="nucleotide sequence ID" value="NZ_JBBKZV010000004.1"/>
</dbReference>
<feature type="compositionally biased region" description="Pro residues" evidence="1">
    <location>
        <begin position="215"/>
        <end position="228"/>
    </location>
</feature>
<name>A0ABU8VWX6_9BURK</name>
<evidence type="ECO:0008006" key="4">
    <source>
        <dbReference type="Google" id="ProtNLM"/>
    </source>
</evidence>
<feature type="compositionally biased region" description="Polar residues" evidence="1">
    <location>
        <begin position="73"/>
        <end position="92"/>
    </location>
</feature>
<protein>
    <recommendedName>
        <fullName evidence="4">Flagellar hook-length control protein FliK</fullName>
    </recommendedName>
</protein>
<organism evidence="2 3">
    <name type="scientific">Variovorax humicola</name>
    <dbReference type="NCBI Taxonomy" id="1769758"/>
    <lineage>
        <taxon>Bacteria</taxon>
        <taxon>Pseudomonadati</taxon>
        <taxon>Pseudomonadota</taxon>
        <taxon>Betaproteobacteria</taxon>
        <taxon>Burkholderiales</taxon>
        <taxon>Comamonadaceae</taxon>
        <taxon>Variovorax</taxon>
    </lineage>
</organism>
<evidence type="ECO:0000256" key="1">
    <source>
        <dbReference type="SAM" id="MobiDB-lite"/>
    </source>
</evidence>
<comment type="caution">
    <text evidence="2">The sequence shown here is derived from an EMBL/GenBank/DDBJ whole genome shotgun (WGS) entry which is preliminary data.</text>
</comment>
<feature type="compositionally biased region" description="Low complexity" evidence="1">
    <location>
        <begin position="51"/>
        <end position="63"/>
    </location>
</feature>
<keyword evidence="3" id="KW-1185">Reference proteome</keyword>
<feature type="compositionally biased region" description="Low complexity" evidence="1">
    <location>
        <begin position="261"/>
        <end position="277"/>
    </location>
</feature>
<feature type="region of interest" description="Disordered" evidence="1">
    <location>
        <begin position="207"/>
        <end position="239"/>
    </location>
</feature>
<dbReference type="EMBL" id="JBBKZV010000004">
    <property type="protein sequence ID" value="MEJ8822312.1"/>
    <property type="molecule type" value="Genomic_DNA"/>
</dbReference>
<feature type="region of interest" description="Disordered" evidence="1">
    <location>
        <begin position="40"/>
        <end position="123"/>
    </location>
</feature>
<sequence length="287" mass="29350">MSGFLERLATAMTEGASVSAIRPRQASRFEPVTAADATIAAGSVEAETEVRAPSPARRAAPASVHADGPRAEVTSTAERATTVSTPSTSIASETAAGPTQPLPGQTPQKVLPPTRGPTEGMARSSIADREFARATTGMPGPAQPTHPLASTPLPPVEGAEPITGPAIPRPFAEKAQQSRAAARPVDAARGESHVVAPRERVYVSLHAPASASTPAPAPATAGPPPPRAIPTAATRESADPTVVEINIGTVEVRNPAPAPAPRAARPALGRAGPRLGLQAYLERRSRK</sequence>
<evidence type="ECO:0000313" key="3">
    <source>
        <dbReference type="Proteomes" id="UP001363010"/>
    </source>
</evidence>
<proteinExistence type="predicted"/>
<reference evidence="2 3" key="1">
    <citation type="submission" date="2024-03" db="EMBL/GenBank/DDBJ databases">
        <title>Novel species of the genus Variovorax.</title>
        <authorList>
            <person name="Liu Q."/>
            <person name="Xin Y.-H."/>
        </authorList>
    </citation>
    <scope>NUCLEOTIDE SEQUENCE [LARGE SCALE GENOMIC DNA]</scope>
    <source>
        <strain evidence="2 3">KACC 18501</strain>
    </source>
</reference>
<gene>
    <name evidence="2" type="ORF">WKW80_09705</name>
</gene>
<feature type="compositionally biased region" description="Low complexity" evidence="1">
    <location>
        <begin position="97"/>
        <end position="108"/>
    </location>
</feature>
<feature type="region of interest" description="Disordered" evidence="1">
    <location>
        <begin position="135"/>
        <end position="193"/>
    </location>
</feature>
<accession>A0ABU8VWX6</accession>